<evidence type="ECO:0000313" key="2">
    <source>
        <dbReference type="EMBL" id="HGQ65000.1"/>
    </source>
</evidence>
<reference evidence="2" key="1">
    <citation type="journal article" date="2020" name="mSystems">
        <title>Genome- and Community-Level Interaction Insights into Carbon Utilization and Element Cycling Functions of Hydrothermarchaeota in Hydrothermal Sediment.</title>
        <authorList>
            <person name="Zhou Z."/>
            <person name="Liu Y."/>
            <person name="Xu W."/>
            <person name="Pan J."/>
            <person name="Luo Z.H."/>
            <person name="Li M."/>
        </authorList>
    </citation>
    <scope>NUCLEOTIDE SEQUENCE [LARGE SCALE GENOMIC DNA]</scope>
    <source>
        <strain evidence="2">SpSt-637</strain>
        <strain evidence="1">SpSt-667</strain>
    </source>
</reference>
<sequence length="61" mass="6949">MFLQTLETVADNNYIDITFKGVVSSRTPLAMNTASSVYFLNIFYDGSLFHRWILNQGIVSQ</sequence>
<dbReference type="EMBL" id="DTCK01000040">
    <property type="protein sequence ID" value="HGQ36284.1"/>
    <property type="molecule type" value="Genomic_DNA"/>
</dbReference>
<protein>
    <submittedName>
        <fullName evidence="2">Uncharacterized protein</fullName>
    </submittedName>
</protein>
<accession>A0A7C4JKP6</accession>
<comment type="caution">
    <text evidence="2">The sequence shown here is derived from an EMBL/GenBank/DDBJ whole genome shotgun (WGS) entry which is preliminary data.</text>
</comment>
<name>A0A7C4JKP6_9CREN</name>
<dbReference type="EMBL" id="DTBD01000065">
    <property type="protein sequence ID" value="HGQ65000.1"/>
    <property type="molecule type" value="Genomic_DNA"/>
</dbReference>
<organism evidence="2">
    <name type="scientific">Ignisphaera aggregans</name>
    <dbReference type="NCBI Taxonomy" id="334771"/>
    <lineage>
        <taxon>Archaea</taxon>
        <taxon>Thermoproteota</taxon>
        <taxon>Thermoprotei</taxon>
        <taxon>Desulfurococcales</taxon>
        <taxon>Desulfurococcaceae</taxon>
        <taxon>Ignisphaera</taxon>
    </lineage>
</organism>
<dbReference type="AlphaFoldDB" id="A0A7C4JKP6"/>
<proteinExistence type="predicted"/>
<evidence type="ECO:0000313" key="1">
    <source>
        <dbReference type="EMBL" id="HGQ36284.1"/>
    </source>
</evidence>
<gene>
    <name evidence="2" type="ORF">ENU08_07130</name>
    <name evidence="1" type="ORF">ENU41_06375</name>
</gene>